<evidence type="ECO:0000256" key="1">
    <source>
        <dbReference type="SAM" id="SignalP"/>
    </source>
</evidence>
<gene>
    <name evidence="2" type="ORF">SPACI_038290</name>
</gene>
<protein>
    <recommendedName>
        <fullName evidence="4">Outer membrane protein beta-barrel domain-containing protein</fullName>
    </recommendedName>
</protein>
<evidence type="ECO:0008006" key="4">
    <source>
        <dbReference type="Google" id="ProtNLM"/>
    </source>
</evidence>
<reference evidence="2" key="1">
    <citation type="submission" date="2024-05" db="EMBL/GenBank/DDBJ databases">
        <title>Isolation and characterization of Sporomusa carbonis sp. nov., a carboxydotrophic hydrogenogen in the genus of Sporomusa isolated from a charcoal burning pile.</title>
        <authorList>
            <person name="Boeer T."/>
            <person name="Rosenbaum F."/>
            <person name="Eysell L."/>
            <person name="Mueller V."/>
            <person name="Daniel R."/>
            <person name="Poehlein A."/>
        </authorList>
    </citation>
    <scope>NUCLEOTIDE SEQUENCE [LARGE SCALE GENOMIC DNA]</scope>
    <source>
        <strain evidence="2">DSM 3132</strain>
    </source>
</reference>
<evidence type="ECO:0000313" key="2">
    <source>
        <dbReference type="EMBL" id="XFO73722.1"/>
    </source>
</evidence>
<feature type="signal peptide" evidence="1">
    <location>
        <begin position="1"/>
        <end position="22"/>
    </location>
</feature>
<accession>A0ABZ3J756</accession>
<dbReference type="SUPFAM" id="SSF56935">
    <property type="entry name" value="Porins"/>
    <property type="match status" value="1"/>
</dbReference>
<dbReference type="EMBL" id="CP155571">
    <property type="protein sequence ID" value="XFO73722.1"/>
    <property type="molecule type" value="Genomic_DNA"/>
</dbReference>
<sequence>MKKTAILAMTTAAILTASVGLAAPLTDYSKGKTSIDVTWRQSDINAKSQLFNDDLDKQDNLDYGITTGLGNKFAVQYNYYNAKSKDTTFSTSFVDSGTYEYKENGSLKTQEFNVLYKIDKALSAYVGVAQIKGTMYSDGYDFTSGKENKLQFGLIGSAKLFDKTTAYAQVGVASDFYKWKLGVSQEIAPNLELNVDYSRAQAKNMNFDGGVGAVDITTKGLGFGLSLKF</sequence>
<evidence type="ECO:0000313" key="3">
    <source>
        <dbReference type="Proteomes" id="UP000216052"/>
    </source>
</evidence>
<dbReference type="Proteomes" id="UP000216052">
    <property type="component" value="Chromosome"/>
</dbReference>
<organism evidence="2 3">
    <name type="scientific">Sporomusa acidovorans (strain ATCC 49682 / DSM 3132 / Mol)</name>
    <dbReference type="NCBI Taxonomy" id="1123286"/>
    <lineage>
        <taxon>Bacteria</taxon>
        <taxon>Bacillati</taxon>
        <taxon>Bacillota</taxon>
        <taxon>Negativicutes</taxon>
        <taxon>Selenomonadales</taxon>
        <taxon>Sporomusaceae</taxon>
        <taxon>Sporomusa</taxon>
    </lineage>
</organism>
<proteinExistence type="predicted"/>
<keyword evidence="1" id="KW-0732">Signal</keyword>
<feature type="chain" id="PRO_5045703264" description="Outer membrane protein beta-barrel domain-containing protein" evidence="1">
    <location>
        <begin position="23"/>
        <end position="229"/>
    </location>
</feature>
<keyword evidence="3" id="KW-1185">Reference proteome</keyword>
<dbReference type="RefSeq" id="WP_093797854.1">
    <property type="nucleotide sequence ID" value="NZ_CP155571.1"/>
</dbReference>
<name>A0ABZ3J756_SPOA4</name>